<feature type="transmembrane region" description="Helical" evidence="6">
    <location>
        <begin position="106"/>
        <end position="139"/>
    </location>
</feature>
<feature type="transmembrane region" description="Helical" evidence="6">
    <location>
        <begin position="6"/>
        <end position="35"/>
    </location>
</feature>
<reference evidence="8" key="1">
    <citation type="submission" date="2021-01" db="EMBL/GenBank/DDBJ databases">
        <authorList>
            <person name="Li R."/>
            <person name="Bekaert M."/>
        </authorList>
    </citation>
    <scope>NUCLEOTIDE SEQUENCE</scope>
    <source>
        <strain evidence="8">Farmed</strain>
    </source>
</reference>
<evidence type="ECO:0000256" key="2">
    <source>
        <dbReference type="ARBA" id="ARBA00022692"/>
    </source>
</evidence>
<accession>A0A812CUD7</accession>
<evidence type="ECO:0000256" key="4">
    <source>
        <dbReference type="ARBA" id="ARBA00023136"/>
    </source>
</evidence>
<proteinExistence type="predicted"/>
<evidence type="ECO:0000313" key="8">
    <source>
        <dbReference type="EMBL" id="CAE1276575.1"/>
    </source>
</evidence>
<gene>
    <name evidence="8" type="ORF">SPHA_40114</name>
</gene>
<organism evidence="8 9">
    <name type="scientific">Acanthosepion pharaonis</name>
    <name type="common">Pharaoh cuttlefish</name>
    <name type="synonym">Sepia pharaonis</name>
    <dbReference type="NCBI Taxonomy" id="158019"/>
    <lineage>
        <taxon>Eukaryota</taxon>
        <taxon>Metazoa</taxon>
        <taxon>Spiralia</taxon>
        <taxon>Lophotrochozoa</taxon>
        <taxon>Mollusca</taxon>
        <taxon>Cephalopoda</taxon>
        <taxon>Coleoidea</taxon>
        <taxon>Decapodiformes</taxon>
        <taxon>Sepiida</taxon>
        <taxon>Sepiina</taxon>
        <taxon>Sepiidae</taxon>
        <taxon>Acanthosepion</taxon>
    </lineage>
</organism>
<evidence type="ECO:0000256" key="6">
    <source>
        <dbReference type="SAM" id="Phobius"/>
    </source>
</evidence>
<comment type="subcellular location">
    <subcellularLocation>
        <location evidence="1">Membrane</location>
        <topology evidence="1">Multi-pass membrane protein</topology>
    </subcellularLocation>
</comment>
<comment type="caution">
    <text evidence="8">The sequence shown here is derived from an EMBL/GenBank/DDBJ whole genome shotgun (WGS) entry which is preliminary data.</text>
</comment>
<feature type="transmembrane region" description="Helical" evidence="6">
    <location>
        <begin position="70"/>
        <end position="94"/>
    </location>
</feature>
<protein>
    <recommendedName>
        <fullName evidence="7">TLC domain-containing protein</fullName>
    </recommendedName>
</protein>
<dbReference type="AlphaFoldDB" id="A0A812CUD7"/>
<evidence type="ECO:0000313" key="9">
    <source>
        <dbReference type="Proteomes" id="UP000597762"/>
    </source>
</evidence>
<dbReference type="InterPro" id="IPR006634">
    <property type="entry name" value="TLC-dom"/>
</dbReference>
<dbReference type="PROSITE" id="PS50922">
    <property type="entry name" value="TLC"/>
    <property type="match status" value="1"/>
</dbReference>
<dbReference type="Proteomes" id="UP000597762">
    <property type="component" value="Unassembled WGS sequence"/>
</dbReference>
<dbReference type="GO" id="GO:0016020">
    <property type="term" value="C:membrane"/>
    <property type="evidence" value="ECO:0007669"/>
    <property type="project" value="UniProtKB-SubCell"/>
</dbReference>
<dbReference type="EMBL" id="CAHIKZ030001890">
    <property type="protein sequence ID" value="CAE1276575.1"/>
    <property type="molecule type" value="Genomic_DNA"/>
</dbReference>
<evidence type="ECO:0000256" key="3">
    <source>
        <dbReference type="ARBA" id="ARBA00022989"/>
    </source>
</evidence>
<feature type="transmembrane region" description="Helical" evidence="6">
    <location>
        <begin position="42"/>
        <end position="64"/>
    </location>
</feature>
<keyword evidence="2 5" id="KW-0812">Transmembrane</keyword>
<feature type="domain" description="TLC" evidence="7">
    <location>
        <begin position="1"/>
        <end position="143"/>
    </location>
</feature>
<keyword evidence="4 5" id="KW-0472">Membrane</keyword>
<sequence length="177" mass="20922">MHTHFFFYLSWPFIIIYLILFFSCLSFFFFILLLFHSFSSFFFSFILFLHSSSLSFFFFILLLFHSFSSFFFSFILFLHSFSSFFSSSSFALFFSSSSFTEFIEDYIILTIFLYLIINITKSLFVLVFFFLSLCFHLSFSDLSFSVVLSLILSPTVSLSRSHFLIFFISCLSVCLSI</sequence>
<evidence type="ECO:0000256" key="5">
    <source>
        <dbReference type="PROSITE-ProRule" id="PRU00205"/>
    </source>
</evidence>
<evidence type="ECO:0000256" key="1">
    <source>
        <dbReference type="ARBA" id="ARBA00004141"/>
    </source>
</evidence>
<keyword evidence="9" id="KW-1185">Reference proteome</keyword>
<keyword evidence="3 6" id="KW-1133">Transmembrane helix</keyword>
<name>A0A812CUD7_ACAPH</name>
<evidence type="ECO:0000259" key="7">
    <source>
        <dbReference type="PROSITE" id="PS50922"/>
    </source>
</evidence>